<dbReference type="AlphaFoldDB" id="A0AAV4MIG2"/>
<proteinExistence type="predicted"/>
<comment type="caution">
    <text evidence="1">The sequence shown here is derived from an EMBL/GenBank/DDBJ whole genome shotgun (WGS) entry which is preliminary data.</text>
</comment>
<reference evidence="1 2" key="1">
    <citation type="submission" date="2021-06" db="EMBL/GenBank/DDBJ databases">
        <title>Caerostris darwini draft genome.</title>
        <authorList>
            <person name="Kono N."/>
            <person name="Arakawa K."/>
        </authorList>
    </citation>
    <scope>NUCLEOTIDE SEQUENCE [LARGE SCALE GENOMIC DNA]</scope>
</reference>
<evidence type="ECO:0000313" key="2">
    <source>
        <dbReference type="Proteomes" id="UP001054837"/>
    </source>
</evidence>
<evidence type="ECO:0008006" key="3">
    <source>
        <dbReference type="Google" id="ProtNLM"/>
    </source>
</evidence>
<sequence>MIPLQLYKKKKILILDSIEYPESFYQRPCSSANRKKKRGTDIIYCNEEMISSGNSLRPYRVFFSYYFPLSAGHRPYLDRLPYSGQPPSLSSLDNASFGQHSDRISFGRESVSQSVVSLE</sequence>
<organism evidence="1 2">
    <name type="scientific">Caerostris darwini</name>
    <dbReference type="NCBI Taxonomy" id="1538125"/>
    <lineage>
        <taxon>Eukaryota</taxon>
        <taxon>Metazoa</taxon>
        <taxon>Ecdysozoa</taxon>
        <taxon>Arthropoda</taxon>
        <taxon>Chelicerata</taxon>
        <taxon>Arachnida</taxon>
        <taxon>Araneae</taxon>
        <taxon>Araneomorphae</taxon>
        <taxon>Entelegynae</taxon>
        <taxon>Araneoidea</taxon>
        <taxon>Araneidae</taxon>
        <taxon>Caerostris</taxon>
    </lineage>
</organism>
<gene>
    <name evidence="1" type="ORF">CDAR_484561</name>
</gene>
<keyword evidence="2" id="KW-1185">Reference proteome</keyword>
<evidence type="ECO:0000313" key="1">
    <source>
        <dbReference type="EMBL" id="GIX72324.1"/>
    </source>
</evidence>
<accession>A0AAV4MIG2</accession>
<dbReference type="Proteomes" id="UP001054837">
    <property type="component" value="Unassembled WGS sequence"/>
</dbReference>
<name>A0AAV4MIG2_9ARAC</name>
<dbReference type="EMBL" id="BPLQ01000518">
    <property type="protein sequence ID" value="GIX72324.1"/>
    <property type="molecule type" value="Genomic_DNA"/>
</dbReference>
<protein>
    <recommendedName>
        <fullName evidence="3">Ycf15</fullName>
    </recommendedName>
</protein>